<keyword evidence="2" id="KW-0614">Plasmid</keyword>
<name>I4BS55_MYCCN</name>
<gene>
    <name evidence="2" type="ordered locus">Mycch_5440</name>
</gene>
<accession>I4BS55</accession>
<protein>
    <submittedName>
        <fullName evidence="2">Uncharacterized protein</fullName>
    </submittedName>
</protein>
<dbReference type="EMBL" id="CP003054">
    <property type="protein sequence ID" value="AFM20112.1"/>
    <property type="molecule type" value="Genomic_DNA"/>
</dbReference>
<dbReference type="Proteomes" id="UP000006057">
    <property type="component" value="Plasmid pMYCCH.01"/>
</dbReference>
<dbReference type="PATRIC" id="fig|710421.3.peg.5427"/>
<proteinExistence type="predicted"/>
<evidence type="ECO:0000313" key="3">
    <source>
        <dbReference type="Proteomes" id="UP000006057"/>
    </source>
</evidence>
<sequence length="120" mass="12831">MQGVLGFRRRYGTQIDGLGLFTGVLEMSFEVSALALLHKPRVVPPPSARKFGKPQLASLQSPTLEAPGMKGSGPPKRLLTVHGLSERDTADVLGISPQIVSELTDRANASRTRSPLMPGN</sequence>
<organism evidence="2 3">
    <name type="scientific">Mycolicibacterium chubuense (strain NBB4)</name>
    <name type="common">Mycobacterium chubuense</name>
    <dbReference type="NCBI Taxonomy" id="710421"/>
    <lineage>
        <taxon>Bacteria</taxon>
        <taxon>Bacillati</taxon>
        <taxon>Actinomycetota</taxon>
        <taxon>Actinomycetes</taxon>
        <taxon>Mycobacteriales</taxon>
        <taxon>Mycobacteriaceae</taxon>
        <taxon>Mycolicibacterium</taxon>
    </lineage>
</organism>
<dbReference type="KEGG" id="mcb:Mycch_5440"/>
<evidence type="ECO:0000313" key="2">
    <source>
        <dbReference type="EMBL" id="AFM20112.1"/>
    </source>
</evidence>
<feature type="region of interest" description="Disordered" evidence="1">
    <location>
        <begin position="46"/>
        <end position="77"/>
    </location>
</feature>
<evidence type="ECO:0000256" key="1">
    <source>
        <dbReference type="SAM" id="MobiDB-lite"/>
    </source>
</evidence>
<geneLocation type="plasmid" evidence="2 3">
    <name>pMYCCH.01</name>
</geneLocation>
<keyword evidence="3" id="KW-1185">Reference proteome</keyword>
<reference evidence="2 3" key="1">
    <citation type="submission" date="2012-06" db="EMBL/GenBank/DDBJ databases">
        <title>Complete sequence of plasmid 1 of Mycobacterium chubuense NBB4.</title>
        <authorList>
            <consortium name="US DOE Joint Genome Institute"/>
            <person name="Lucas S."/>
            <person name="Han J."/>
            <person name="Lapidus A."/>
            <person name="Cheng J.-F."/>
            <person name="Goodwin L."/>
            <person name="Pitluck S."/>
            <person name="Peters L."/>
            <person name="Mikhailova N."/>
            <person name="Teshima H."/>
            <person name="Detter J.C."/>
            <person name="Han C."/>
            <person name="Tapia R."/>
            <person name="Land M."/>
            <person name="Hauser L."/>
            <person name="Kyrpides N."/>
            <person name="Ivanova N."/>
            <person name="Pagani I."/>
            <person name="Mattes T."/>
            <person name="Holmes A."/>
            <person name="Rutledge P."/>
            <person name="Paulsen I."/>
            <person name="Coleman N."/>
            <person name="Woyke T."/>
        </authorList>
    </citation>
    <scope>NUCLEOTIDE SEQUENCE [LARGE SCALE GENOMIC DNA]</scope>
    <source>
        <strain evidence="2 3">NBB4</strain>
        <plasmid evidence="2 3">pMYCCH.01</plasmid>
    </source>
</reference>
<dbReference type="AlphaFoldDB" id="I4BS55"/>
<dbReference type="HOGENOM" id="CLU_2047078_0_0_11"/>